<dbReference type="KEGG" id="rca:Rcas_3137"/>
<dbReference type="HOGENOM" id="CLU_095787_1_0_0"/>
<dbReference type="PANTHER" id="PTHR30266">
    <property type="entry name" value="MECHANOSENSITIVE CHANNEL MSCL"/>
    <property type="match status" value="1"/>
</dbReference>
<dbReference type="RefSeq" id="WP_012121615.1">
    <property type="nucleotide sequence ID" value="NC_009767.1"/>
</dbReference>
<dbReference type="InterPro" id="IPR037673">
    <property type="entry name" value="MSC/AndL"/>
</dbReference>
<evidence type="ECO:0000256" key="10">
    <source>
        <dbReference type="HAMAP-Rule" id="MF_00115"/>
    </source>
</evidence>
<dbReference type="OrthoDB" id="9810350at2"/>
<dbReference type="Gene3D" id="1.10.1200.120">
    <property type="entry name" value="Large-conductance mechanosensitive channel, MscL, domain 1"/>
    <property type="match status" value="1"/>
</dbReference>
<evidence type="ECO:0000256" key="7">
    <source>
        <dbReference type="ARBA" id="ARBA00023065"/>
    </source>
</evidence>
<keyword evidence="7 10" id="KW-0406">Ion transport</keyword>
<comment type="similarity">
    <text evidence="2 10">Belongs to the MscL family.</text>
</comment>
<dbReference type="EMBL" id="CP000804">
    <property type="protein sequence ID" value="ABU59191.1"/>
    <property type="molecule type" value="Genomic_DNA"/>
</dbReference>
<evidence type="ECO:0000256" key="5">
    <source>
        <dbReference type="ARBA" id="ARBA00022692"/>
    </source>
</evidence>
<evidence type="ECO:0000313" key="11">
    <source>
        <dbReference type="EMBL" id="ABU59191.1"/>
    </source>
</evidence>
<dbReference type="PRINTS" id="PR01264">
    <property type="entry name" value="MECHCHANNEL"/>
</dbReference>
<dbReference type="InterPro" id="IPR001185">
    <property type="entry name" value="MS_channel"/>
</dbReference>
<name>A7NNP7_ROSCS</name>
<keyword evidence="9 10" id="KW-0407">Ion channel</keyword>
<comment type="function">
    <text evidence="10">Channel that opens in response to stretch forces in the membrane lipid bilayer. May participate in the regulation of osmotic pressure changes within the cell.</text>
</comment>
<dbReference type="Proteomes" id="UP000000263">
    <property type="component" value="Chromosome"/>
</dbReference>
<dbReference type="eggNOG" id="COG1970">
    <property type="taxonomic scope" value="Bacteria"/>
</dbReference>
<evidence type="ECO:0000256" key="4">
    <source>
        <dbReference type="ARBA" id="ARBA00022475"/>
    </source>
</evidence>
<protein>
    <recommendedName>
        <fullName evidence="10">Large-conductance mechanosensitive channel</fullName>
    </recommendedName>
</protein>
<evidence type="ECO:0000256" key="1">
    <source>
        <dbReference type="ARBA" id="ARBA00004651"/>
    </source>
</evidence>
<dbReference type="PANTHER" id="PTHR30266:SF2">
    <property type="entry name" value="LARGE-CONDUCTANCE MECHANOSENSITIVE CHANNEL"/>
    <property type="match status" value="1"/>
</dbReference>
<keyword evidence="4 10" id="KW-1003">Cell membrane</keyword>
<evidence type="ECO:0000256" key="3">
    <source>
        <dbReference type="ARBA" id="ARBA00022448"/>
    </source>
</evidence>
<dbReference type="InterPro" id="IPR019823">
    <property type="entry name" value="Mechanosensitive_channel_CS"/>
</dbReference>
<keyword evidence="12" id="KW-1185">Reference proteome</keyword>
<evidence type="ECO:0000256" key="9">
    <source>
        <dbReference type="ARBA" id="ARBA00023303"/>
    </source>
</evidence>
<evidence type="ECO:0000256" key="6">
    <source>
        <dbReference type="ARBA" id="ARBA00022989"/>
    </source>
</evidence>
<dbReference type="HAMAP" id="MF_00115">
    <property type="entry name" value="MscL"/>
    <property type="match status" value="1"/>
</dbReference>
<sequence>MFEGFRKFVMRGNVVDLAVGVVIGTAFSAVVNSLVNDVLLAAIATLVGKPDFSGVLVFGAVRIGAFLTAVVNFLLIAAAVYFFVVTPVNKLNDLIRKPEPPAPPEPSTQEKLLIEIRDLLRQNITRS</sequence>
<dbReference type="GO" id="GO:0008381">
    <property type="term" value="F:mechanosensitive monoatomic ion channel activity"/>
    <property type="evidence" value="ECO:0007669"/>
    <property type="project" value="UniProtKB-UniRule"/>
</dbReference>
<organism evidence="11 12">
    <name type="scientific">Roseiflexus castenholzii (strain DSM 13941 / HLO8)</name>
    <dbReference type="NCBI Taxonomy" id="383372"/>
    <lineage>
        <taxon>Bacteria</taxon>
        <taxon>Bacillati</taxon>
        <taxon>Chloroflexota</taxon>
        <taxon>Chloroflexia</taxon>
        <taxon>Chloroflexales</taxon>
        <taxon>Roseiflexineae</taxon>
        <taxon>Roseiflexaceae</taxon>
        <taxon>Roseiflexus</taxon>
    </lineage>
</organism>
<comment type="subcellular location">
    <subcellularLocation>
        <location evidence="1 10">Cell membrane</location>
        <topology evidence="1 10">Multi-pass membrane protein</topology>
    </subcellularLocation>
</comment>
<dbReference type="STRING" id="383372.Rcas_3137"/>
<evidence type="ECO:0000256" key="8">
    <source>
        <dbReference type="ARBA" id="ARBA00023136"/>
    </source>
</evidence>
<feature type="transmembrane region" description="Helical" evidence="10">
    <location>
        <begin position="12"/>
        <end position="35"/>
    </location>
</feature>
<reference evidence="11 12" key="1">
    <citation type="submission" date="2007-08" db="EMBL/GenBank/DDBJ databases">
        <title>Complete sequence of Roseiflexus castenholzii DSM 13941.</title>
        <authorList>
            <consortium name="US DOE Joint Genome Institute"/>
            <person name="Copeland A."/>
            <person name="Lucas S."/>
            <person name="Lapidus A."/>
            <person name="Barry K."/>
            <person name="Glavina del Rio T."/>
            <person name="Dalin E."/>
            <person name="Tice H."/>
            <person name="Pitluck S."/>
            <person name="Thompson L.S."/>
            <person name="Brettin T."/>
            <person name="Bruce D."/>
            <person name="Detter J.C."/>
            <person name="Han C."/>
            <person name="Tapia R."/>
            <person name="Schmutz J."/>
            <person name="Larimer F."/>
            <person name="Land M."/>
            <person name="Hauser L."/>
            <person name="Kyrpides N."/>
            <person name="Mikhailova N."/>
            <person name="Bryant D.A."/>
            <person name="Hanada S."/>
            <person name="Tsukatani Y."/>
            <person name="Richardson P."/>
        </authorList>
    </citation>
    <scope>NUCLEOTIDE SEQUENCE [LARGE SCALE GENOMIC DNA]</scope>
    <source>
        <strain evidence="12">DSM 13941 / HLO8</strain>
    </source>
</reference>
<gene>
    <name evidence="10" type="primary">mscL</name>
    <name evidence="11" type="ordered locus">Rcas_3137</name>
</gene>
<dbReference type="GO" id="GO:0005886">
    <property type="term" value="C:plasma membrane"/>
    <property type="evidence" value="ECO:0007669"/>
    <property type="project" value="UniProtKB-SubCell"/>
</dbReference>
<evidence type="ECO:0000256" key="2">
    <source>
        <dbReference type="ARBA" id="ARBA00007254"/>
    </source>
</evidence>
<dbReference type="InterPro" id="IPR036019">
    <property type="entry name" value="MscL_channel"/>
</dbReference>
<dbReference type="NCBIfam" id="TIGR00220">
    <property type="entry name" value="mscL"/>
    <property type="match status" value="1"/>
</dbReference>
<accession>A7NNP7</accession>
<keyword evidence="8 10" id="KW-0472">Membrane</keyword>
<keyword evidence="5 10" id="KW-0812">Transmembrane</keyword>
<dbReference type="AlphaFoldDB" id="A7NNP7"/>
<proteinExistence type="inferred from homology"/>
<dbReference type="PROSITE" id="PS01327">
    <property type="entry name" value="MSCL"/>
    <property type="match status" value="1"/>
</dbReference>
<feature type="transmembrane region" description="Helical" evidence="10">
    <location>
        <begin position="55"/>
        <end position="84"/>
    </location>
</feature>
<comment type="subunit">
    <text evidence="10">Homopentamer.</text>
</comment>
<dbReference type="SUPFAM" id="SSF81330">
    <property type="entry name" value="Gated mechanosensitive channel"/>
    <property type="match status" value="1"/>
</dbReference>
<keyword evidence="3 10" id="KW-0813">Transport</keyword>
<keyword evidence="6 10" id="KW-1133">Transmembrane helix</keyword>
<dbReference type="Pfam" id="PF01741">
    <property type="entry name" value="MscL"/>
    <property type="match status" value="1"/>
</dbReference>
<evidence type="ECO:0000313" key="12">
    <source>
        <dbReference type="Proteomes" id="UP000000263"/>
    </source>
</evidence>